<sequence length="310" mass="35438">MVMKFSLLPWKPELVFTGLSIMGVNPQNLKFCSHVCFSMNLKSEIRRFLSLLHYFETAVDIWDSIQNNEYFSFEGLVEVFKQLRYYKTPDIETPSYLVLKKAANYEVRKYPPFAVAEAKGEKLTGSSGFNNVTGYIFGKNASSEKIAMTTPVFTQASDDKLSDVSIQIALPMNKDLNSLPAPNTEAVTLRKVEGGIAAVKKFSGRPEEEIVAKKEKELRSQLLKDGLKPQQGCMLARYNDPSTKDFVKYISATTDTVCWSLQSIIERRDYEQMQSMYRRCKFQKGFRKPEGYGWTDVGFKRTLIMLQFDT</sequence>
<dbReference type="InterPro" id="IPR006917">
    <property type="entry name" value="SOUL_heme-bd"/>
</dbReference>
<dbReference type="InterPro" id="IPR011256">
    <property type="entry name" value="Reg_factor_effector_dom_sf"/>
</dbReference>
<comment type="similarity">
    <text evidence="1">Belongs to the HEBP family.</text>
</comment>
<dbReference type="SUPFAM" id="SSF55136">
    <property type="entry name" value="Probable bacterial effector-binding domain"/>
    <property type="match status" value="1"/>
</dbReference>
<reference evidence="2" key="1">
    <citation type="submission" date="2015-06" db="UniProtKB">
        <authorList>
            <consortium name="EnsemblPlants"/>
        </authorList>
    </citation>
    <scope>IDENTIFICATION</scope>
</reference>
<dbReference type="AlphaFoldDB" id="N1R3F6"/>
<dbReference type="PANTHER" id="PTHR11220:SF50">
    <property type="entry name" value="SOUL HEME-BINDING FAMILY PROTEIN"/>
    <property type="match status" value="1"/>
</dbReference>
<accession>N1R3F6</accession>
<proteinExistence type="inferred from homology"/>
<evidence type="ECO:0000313" key="2">
    <source>
        <dbReference type="EnsemblPlants" id="EMT15933"/>
    </source>
</evidence>
<evidence type="ECO:0000256" key="1">
    <source>
        <dbReference type="ARBA" id="ARBA00009817"/>
    </source>
</evidence>
<dbReference type="EnsemblPlants" id="EMT15933">
    <property type="protein sequence ID" value="EMT15933"/>
    <property type="gene ID" value="F775_28208"/>
</dbReference>
<protein>
    <submittedName>
        <fullName evidence="2">Uncharacterized protein</fullName>
    </submittedName>
</protein>
<dbReference type="FunFam" id="3.20.80.10:FF:000008">
    <property type="entry name" value="SOUL heme-binding protein"/>
    <property type="match status" value="1"/>
</dbReference>
<organism evidence="2">
    <name type="scientific">Aegilops tauschii</name>
    <name type="common">Tausch's goatgrass</name>
    <name type="synonym">Aegilops squarrosa</name>
    <dbReference type="NCBI Taxonomy" id="37682"/>
    <lineage>
        <taxon>Eukaryota</taxon>
        <taxon>Viridiplantae</taxon>
        <taxon>Streptophyta</taxon>
        <taxon>Embryophyta</taxon>
        <taxon>Tracheophyta</taxon>
        <taxon>Spermatophyta</taxon>
        <taxon>Magnoliopsida</taxon>
        <taxon>Liliopsida</taxon>
        <taxon>Poales</taxon>
        <taxon>Poaceae</taxon>
        <taxon>BOP clade</taxon>
        <taxon>Pooideae</taxon>
        <taxon>Triticodae</taxon>
        <taxon>Triticeae</taxon>
        <taxon>Triticinae</taxon>
        <taxon>Aegilops</taxon>
    </lineage>
</organism>
<dbReference type="PANTHER" id="PTHR11220">
    <property type="entry name" value="HEME-BINDING PROTEIN-RELATED"/>
    <property type="match status" value="1"/>
</dbReference>
<dbReference type="Pfam" id="PF04832">
    <property type="entry name" value="SOUL"/>
    <property type="match status" value="1"/>
</dbReference>
<dbReference type="Gene3D" id="3.20.80.10">
    <property type="entry name" value="Regulatory factor, effector binding domain"/>
    <property type="match status" value="1"/>
</dbReference>
<name>N1R3F6_AEGTA</name>